<organism evidence="3 4">
    <name type="scientific">Oedothorax gibbosus</name>
    <dbReference type="NCBI Taxonomy" id="931172"/>
    <lineage>
        <taxon>Eukaryota</taxon>
        <taxon>Metazoa</taxon>
        <taxon>Ecdysozoa</taxon>
        <taxon>Arthropoda</taxon>
        <taxon>Chelicerata</taxon>
        <taxon>Arachnida</taxon>
        <taxon>Araneae</taxon>
        <taxon>Araneomorphae</taxon>
        <taxon>Entelegynae</taxon>
        <taxon>Araneoidea</taxon>
        <taxon>Linyphiidae</taxon>
        <taxon>Erigoninae</taxon>
        <taxon>Oedothorax</taxon>
    </lineage>
</organism>
<evidence type="ECO:0000313" key="4">
    <source>
        <dbReference type="Proteomes" id="UP000827092"/>
    </source>
</evidence>
<keyword evidence="1" id="KW-1133">Transmembrane helix</keyword>
<proteinExistence type="predicted"/>
<gene>
    <name evidence="3" type="ORF">JTE90_015144</name>
</gene>
<name>A0AAV6VQC7_9ARAC</name>
<evidence type="ECO:0000313" key="3">
    <source>
        <dbReference type="EMBL" id="KAG8198937.1"/>
    </source>
</evidence>
<feature type="chain" id="PRO_5043608193" evidence="2">
    <location>
        <begin position="27"/>
        <end position="409"/>
    </location>
</feature>
<keyword evidence="4" id="KW-1185">Reference proteome</keyword>
<dbReference type="AlphaFoldDB" id="A0AAV6VQC7"/>
<keyword evidence="1" id="KW-0812">Transmembrane</keyword>
<dbReference type="Proteomes" id="UP000827092">
    <property type="component" value="Unassembled WGS sequence"/>
</dbReference>
<accession>A0AAV6VQC7</accession>
<keyword evidence="1" id="KW-0472">Membrane</keyword>
<reference evidence="3 4" key="1">
    <citation type="journal article" date="2022" name="Nat. Ecol. Evol.">
        <title>A masculinizing supergene underlies an exaggerated male reproductive morph in a spider.</title>
        <authorList>
            <person name="Hendrickx F."/>
            <person name="De Corte Z."/>
            <person name="Sonet G."/>
            <person name="Van Belleghem S.M."/>
            <person name="Kostlbacher S."/>
            <person name="Vangestel C."/>
        </authorList>
    </citation>
    <scope>NUCLEOTIDE SEQUENCE [LARGE SCALE GENOMIC DNA]</scope>
    <source>
        <strain evidence="3">W744_W776</strain>
    </source>
</reference>
<feature type="signal peptide" evidence="2">
    <location>
        <begin position="1"/>
        <end position="26"/>
    </location>
</feature>
<keyword evidence="2" id="KW-0732">Signal</keyword>
<feature type="transmembrane region" description="Helical" evidence="1">
    <location>
        <begin position="253"/>
        <end position="275"/>
    </location>
</feature>
<comment type="caution">
    <text evidence="3">The sequence shown here is derived from an EMBL/GenBank/DDBJ whole genome shotgun (WGS) entry which is preliminary data.</text>
</comment>
<sequence>MSSEIEKMLTFSPICVLLLLSKLISTETINSSTFESNQRMFLNFSNKRGVDENVPNFRPTGFHDFISSNQGPSYHYDVDTNVVGLSTVRNNEARERSAMQDFYHFHSFNSPGNRMLLPENRLPTEVIDKPRVPTPQYLPKQKQVQQATYKNIINSKENYEAMKQDATEDMYASSDQPHRNSRTSNMNRHSADYFRNWMDSGISTVGKHSTSVMSPMERYAWASTLQNVAEKMDYPIMMEHKGIDLFELITDSLPVVIAVVIPLSLILMSVMPLLAGNLLTKNANLPFVTTTATGKWTGNSSSQFLSPLLDVIGTFTPRTDRTFTHVTNRKFIPINETECIQKVFCEVMKNKGKAPMPLRLALQDFSTFLEYFRLDEFGLKSMLNALEGKECELIECTEEKMFAMEKNMP</sequence>
<dbReference type="EMBL" id="JAFNEN010000034">
    <property type="protein sequence ID" value="KAG8198937.1"/>
    <property type="molecule type" value="Genomic_DNA"/>
</dbReference>
<evidence type="ECO:0000256" key="1">
    <source>
        <dbReference type="SAM" id="Phobius"/>
    </source>
</evidence>
<protein>
    <submittedName>
        <fullName evidence="3">Uncharacterized protein</fullName>
    </submittedName>
</protein>
<evidence type="ECO:0000256" key="2">
    <source>
        <dbReference type="SAM" id="SignalP"/>
    </source>
</evidence>